<sequence>MVRMDEQEALDAYSAAIVRIAESTLPSVAAVSVHTARGSGAGSASVISTDGHLLTSAHVVAGAQRIEVAFGDGSVLPAHVVGKDPLSDLAVLAADGRTPPPVPWGDASRLRVGQLVVALGNPLGMAGSVTAGIVSALGRSLPTVSGRVVDEVIQTDATLNPGSSGGVLADSAGRMVGVNTAVAGIGLGLAVPINTTTREIIDALTTRGRVRRAWLGVVGAQIPLIPEIAARVGSPTGMQVASVVAGSPAAGAGARAGDVVISLDHIPVRSATGIQKLMVDTAIGRRMEMTVWRNGALVDIVVQPEELRVP</sequence>
<dbReference type="Pfam" id="PF13180">
    <property type="entry name" value="PDZ_2"/>
    <property type="match status" value="1"/>
</dbReference>
<dbReference type="Gene3D" id="2.40.10.10">
    <property type="entry name" value="Trypsin-like serine proteases"/>
    <property type="match status" value="2"/>
</dbReference>
<evidence type="ECO:0000256" key="1">
    <source>
        <dbReference type="ARBA" id="ARBA00010541"/>
    </source>
</evidence>
<name>A0ABT8K579_9MICC</name>
<dbReference type="PANTHER" id="PTHR43343:SF3">
    <property type="entry name" value="PROTEASE DO-LIKE 8, CHLOROPLASTIC"/>
    <property type="match status" value="1"/>
</dbReference>
<proteinExistence type="inferred from homology"/>
<feature type="domain" description="PDZ" evidence="4">
    <location>
        <begin position="213"/>
        <end position="295"/>
    </location>
</feature>
<gene>
    <name evidence="5" type="ORF">P5G52_14995</name>
</gene>
<dbReference type="SUPFAM" id="SSF50494">
    <property type="entry name" value="Trypsin-like serine proteases"/>
    <property type="match status" value="1"/>
</dbReference>
<dbReference type="SMART" id="SM00228">
    <property type="entry name" value="PDZ"/>
    <property type="match status" value="1"/>
</dbReference>
<evidence type="ECO:0000259" key="4">
    <source>
        <dbReference type="SMART" id="SM00228"/>
    </source>
</evidence>
<organism evidence="5 6">
    <name type="scientific">Arthrobacter burdickii</name>
    <dbReference type="NCBI Taxonomy" id="3035920"/>
    <lineage>
        <taxon>Bacteria</taxon>
        <taxon>Bacillati</taxon>
        <taxon>Actinomycetota</taxon>
        <taxon>Actinomycetes</taxon>
        <taxon>Micrococcales</taxon>
        <taxon>Micrococcaceae</taxon>
        <taxon>Arthrobacter</taxon>
    </lineage>
</organism>
<protein>
    <submittedName>
        <fullName evidence="5">Trypsin-like peptidase domain-containing protein</fullName>
    </submittedName>
</protein>
<comment type="similarity">
    <text evidence="1">Belongs to the peptidase S1C family.</text>
</comment>
<dbReference type="PANTHER" id="PTHR43343">
    <property type="entry name" value="PEPTIDASE S12"/>
    <property type="match status" value="1"/>
</dbReference>
<dbReference type="PRINTS" id="PR00834">
    <property type="entry name" value="PROTEASES2C"/>
</dbReference>
<evidence type="ECO:0000256" key="3">
    <source>
        <dbReference type="ARBA" id="ARBA00022801"/>
    </source>
</evidence>
<dbReference type="EMBL" id="JAROCG010000002">
    <property type="protein sequence ID" value="MDN4612172.1"/>
    <property type="molecule type" value="Genomic_DNA"/>
</dbReference>
<evidence type="ECO:0000313" key="6">
    <source>
        <dbReference type="Proteomes" id="UP001174209"/>
    </source>
</evidence>
<comment type="caution">
    <text evidence="5">The sequence shown here is derived from an EMBL/GenBank/DDBJ whole genome shotgun (WGS) entry which is preliminary data.</text>
</comment>
<dbReference type="InterPro" id="IPR043504">
    <property type="entry name" value="Peptidase_S1_PA_chymotrypsin"/>
</dbReference>
<dbReference type="InterPro" id="IPR036034">
    <property type="entry name" value="PDZ_sf"/>
</dbReference>
<keyword evidence="6" id="KW-1185">Reference proteome</keyword>
<dbReference type="Proteomes" id="UP001174209">
    <property type="component" value="Unassembled WGS sequence"/>
</dbReference>
<keyword evidence="3" id="KW-0378">Hydrolase</keyword>
<evidence type="ECO:0000313" key="5">
    <source>
        <dbReference type="EMBL" id="MDN4612172.1"/>
    </source>
</evidence>
<evidence type="ECO:0000256" key="2">
    <source>
        <dbReference type="ARBA" id="ARBA00022670"/>
    </source>
</evidence>
<keyword evidence="2" id="KW-0645">Protease</keyword>
<dbReference type="Gene3D" id="2.30.42.10">
    <property type="match status" value="1"/>
</dbReference>
<dbReference type="InterPro" id="IPR001478">
    <property type="entry name" value="PDZ"/>
</dbReference>
<dbReference type="InterPro" id="IPR009003">
    <property type="entry name" value="Peptidase_S1_PA"/>
</dbReference>
<reference evidence="5" key="1">
    <citation type="submission" date="2023-06" db="EMBL/GenBank/DDBJ databases">
        <title>MT1 and MT2 Draft Genomes of Novel Species.</title>
        <authorList>
            <person name="Venkateswaran K."/>
        </authorList>
    </citation>
    <scope>NUCLEOTIDE SEQUENCE</scope>
    <source>
        <strain evidence="5">IIF3SC-B10</strain>
    </source>
</reference>
<dbReference type="InterPro" id="IPR051201">
    <property type="entry name" value="Chloro_Bact_Ser_Proteases"/>
</dbReference>
<dbReference type="InterPro" id="IPR001940">
    <property type="entry name" value="Peptidase_S1C"/>
</dbReference>
<accession>A0ABT8K579</accession>
<dbReference type="Pfam" id="PF13365">
    <property type="entry name" value="Trypsin_2"/>
    <property type="match status" value="1"/>
</dbReference>
<dbReference type="SUPFAM" id="SSF50156">
    <property type="entry name" value="PDZ domain-like"/>
    <property type="match status" value="1"/>
</dbReference>